<dbReference type="AlphaFoldDB" id="A0A2R5G5N8"/>
<organism evidence="2 3">
    <name type="scientific">Hondaea fermentalgiana</name>
    <dbReference type="NCBI Taxonomy" id="2315210"/>
    <lineage>
        <taxon>Eukaryota</taxon>
        <taxon>Sar</taxon>
        <taxon>Stramenopiles</taxon>
        <taxon>Bigyra</taxon>
        <taxon>Labyrinthulomycetes</taxon>
        <taxon>Thraustochytrida</taxon>
        <taxon>Thraustochytriidae</taxon>
        <taxon>Hondaea</taxon>
    </lineage>
</organism>
<dbReference type="PANTHER" id="PTHR11200:SF275">
    <property type="entry name" value="LD06095P"/>
    <property type="match status" value="1"/>
</dbReference>
<comment type="caution">
    <text evidence="2">The sequence shown here is derived from an EMBL/GenBank/DDBJ whole genome shotgun (WGS) entry which is preliminary data.</text>
</comment>
<dbReference type="PANTHER" id="PTHR11200">
    <property type="entry name" value="INOSITOL 5-PHOSPHATASE"/>
    <property type="match status" value="1"/>
</dbReference>
<dbReference type="GO" id="GO:0046856">
    <property type="term" value="P:phosphatidylinositol dephosphorylation"/>
    <property type="evidence" value="ECO:0007669"/>
    <property type="project" value="InterPro"/>
</dbReference>
<feature type="domain" description="Inositol polyphosphate-related phosphatase" evidence="1">
    <location>
        <begin position="4"/>
        <end position="67"/>
    </location>
</feature>
<dbReference type="InParanoid" id="A0A2R5G5N8"/>
<evidence type="ECO:0000313" key="2">
    <source>
        <dbReference type="EMBL" id="GBG26300.1"/>
    </source>
</evidence>
<dbReference type="Gene3D" id="3.60.10.10">
    <property type="entry name" value="Endonuclease/exonuclease/phosphatase"/>
    <property type="match status" value="2"/>
</dbReference>
<keyword evidence="3" id="KW-1185">Reference proteome</keyword>
<feature type="domain" description="Inositol polyphosphate-related phosphatase" evidence="1">
    <location>
        <begin position="83"/>
        <end position="125"/>
    </location>
</feature>
<dbReference type="SUPFAM" id="SSF56219">
    <property type="entry name" value="DNase I-like"/>
    <property type="match status" value="1"/>
</dbReference>
<dbReference type="OrthoDB" id="405996at2759"/>
<sequence>MRGKSFVFVNSHFKGQPTDDASRDANFHEINVRFKLPLNKLQTTTPISQRFDFAWWLGDLNYRVHLDSMVPSVAESHKTTGAYCDKSVPSWTDRILVKRDQPECAWLSYGMLNAVCTSVHKPVFAAHAVTLAEPHGIWSDWHAAQAEFMKRVQAEADAAAKANVGVSAGTSKSIGLGAKVLGAKGKAKAAQQQEVSFRMDTEANANKSRACVIQ</sequence>
<reference evidence="2 3" key="1">
    <citation type="submission" date="2017-12" db="EMBL/GenBank/DDBJ databases">
        <title>Sequencing, de novo assembly and annotation of complete genome of a new Thraustochytrid species, strain FCC1311.</title>
        <authorList>
            <person name="Sedici K."/>
            <person name="Godart F."/>
            <person name="Aiese Cigliano R."/>
            <person name="Sanseverino W."/>
            <person name="Barakat M."/>
            <person name="Ortet P."/>
            <person name="Marechal E."/>
            <person name="Cagnac O."/>
            <person name="Amato A."/>
        </authorList>
    </citation>
    <scope>NUCLEOTIDE SEQUENCE [LARGE SCALE GENOMIC DNA]</scope>
</reference>
<protein>
    <submittedName>
        <fullName evidence="2">Phosphatidylinositol 3,4,5-trisphosphate 5-phosphatase 1</fullName>
    </submittedName>
</protein>
<gene>
    <name evidence="2" type="ORF">FCC1311_037261</name>
</gene>
<dbReference type="GO" id="GO:0004439">
    <property type="term" value="F:phosphatidylinositol-4,5-bisphosphate 5-phosphatase activity"/>
    <property type="evidence" value="ECO:0007669"/>
    <property type="project" value="TreeGrafter"/>
</dbReference>
<proteinExistence type="predicted"/>
<accession>A0A2R5G5N8</accession>
<dbReference type="InterPro" id="IPR046985">
    <property type="entry name" value="IP5"/>
</dbReference>
<evidence type="ECO:0000259" key="1">
    <source>
        <dbReference type="Pfam" id="PF22669"/>
    </source>
</evidence>
<dbReference type="Proteomes" id="UP000241890">
    <property type="component" value="Unassembled WGS sequence"/>
</dbReference>
<name>A0A2R5G5N8_9STRA</name>
<dbReference type="InterPro" id="IPR036691">
    <property type="entry name" value="Endo/exonu/phosph_ase_sf"/>
</dbReference>
<evidence type="ECO:0000313" key="3">
    <source>
        <dbReference type="Proteomes" id="UP000241890"/>
    </source>
</evidence>
<dbReference type="InterPro" id="IPR000300">
    <property type="entry name" value="IPPc"/>
</dbReference>
<dbReference type="Pfam" id="PF22669">
    <property type="entry name" value="Exo_endo_phos2"/>
    <property type="match status" value="2"/>
</dbReference>
<dbReference type="EMBL" id="BEYU01000019">
    <property type="protein sequence ID" value="GBG26300.1"/>
    <property type="molecule type" value="Genomic_DNA"/>
</dbReference>